<evidence type="ECO:0000256" key="6">
    <source>
        <dbReference type="ARBA" id="ARBA00023004"/>
    </source>
</evidence>
<evidence type="ECO:0000256" key="3">
    <source>
        <dbReference type="ARBA" id="ARBA00022617"/>
    </source>
</evidence>
<dbReference type="PRINTS" id="PR00463">
    <property type="entry name" value="EP450I"/>
</dbReference>
<evidence type="ECO:0000256" key="5">
    <source>
        <dbReference type="ARBA" id="ARBA00023002"/>
    </source>
</evidence>
<dbReference type="AlphaFoldDB" id="A0AAN7Z510"/>
<evidence type="ECO:0008006" key="12">
    <source>
        <dbReference type="Google" id="ProtNLM"/>
    </source>
</evidence>
<keyword evidence="6 8" id="KW-0408">Iron</keyword>
<dbReference type="GO" id="GO:0005506">
    <property type="term" value="F:iron ion binding"/>
    <property type="evidence" value="ECO:0007669"/>
    <property type="project" value="InterPro"/>
</dbReference>
<dbReference type="PRINTS" id="PR00385">
    <property type="entry name" value="P450"/>
</dbReference>
<dbReference type="SUPFAM" id="SSF48264">
    <property type="entry name" value="Cytochrome P450"/>
    <property type="match status" value="1"/>
</dbReference>
<keyword evidence="3 8" id="KW-0349">Heme</keyword>
<organism evidence="10 11">
    <name type="scientific">Xylaria bambusicola</name>
    <dbReference type="NCBI Taxonomy" id="326684"/>
    <lineage>
        <taxon>Eukaryota</taxon>
        <taxon>Fungi</taxon>
        <taxon>Dikarya</taxon>
        <taxon>Ascomycota</taxon>
        <taxon>Pezizomycotina</taxon>
        <taxon>Sordariomycetes</taxon>
        <taxon>Xylariomycetidae</taxon>
        <taxon>Xylariales</taxon>
        <taxon>Xylariaceae</taxon>
        <taxon>Xylaria</taxon>
    </lineage>
</organism>
<dbReference type="GO" id="GO:0020037">
    <property type="term" value="F:heme binding"/>
    <property type="evidence" value="ECO:0007669"/>
    <property type="project" value="InterPro"/>
</dbReference>
<dbReference type="InterPro" id="IPR050121">
    <property type="entry name" value="Cytochrome_P450_monoxygenase"/>
</dbReference>
<evidence type="ECO:0000256" key="7">
    <source>
        <dbReference type="ARBA" id="ARBA00023033"/>
    </source>
</evidence>
<feature type="transmembrane region" description="Helical" evidence="9">
    <location>
        <begin position="12"/>
        <end position="30"/>
    </location>
</feature>
<dbReference type="EMBL" id="JAWHQM010000108">
    <property type="protein sequence ID" value="KAK5637325.1"/>
    <property type="molecule type" value="Genomic_DNA"/>
</dbReference>
<comment type="caution">
    <text evidence="10">The sequence shown here is derived from an EMBL/GenBank/DDBJ whole genome shotgun (WGS) entry which is preliminary data.</text>
</comment>
<evidence type="ECO:0000256" key="8">
    <source>
        <dbReference type="PIRSR" id="PIRSR602401-1"/>
    </source>
</evidence>
<dbReference type="Gene3D" id="1.10.630.10">
    <property type="entry name" value="Cytochrome P450"/>
    <property type="match status" value="1"/>
</dbReference>
<evidence type="ECO:0000256" key="1">
    <source>
        <dbReference type="ARBA" id="ARBA00001971"/>
    </source>
</evidence>
<dbReference type="InterPro" id="IPR001128">
    <property type="entry name" value="Cyt_P450"/>
</dbReference>
<evidence type="ECO:0000256" key="9">
    <source>
        <dbReference type="SAM" id="Phobius"/>
    </source>
</evidence>
<protein>
    <recommendedName>
        <fullName evidence="12">Cytochrome P450</fullName>
    </recommendedName>
</protein>
<dbReference type="PANTHER" id="PTHR24305:SF107">
    <property type="entry name" value="P450, PUTATIVE (EUROFUNG)-RELATED"/>
    <property type="match status" value="1"/>
</dbReference>
<name>A0AAN7Z510_9PEZI</name>
<evidence type="ECO:0000256" key="4">
    <source>
        <dbReference type="ARBA" id="ARBA00022723"/>
    </source>
</evidence>
<dbReference type="Proteomes" id="UP001305414">
    <property type="component" value="Unassembled WGS sequence"/>
</dbReference>
<dbReference type="InterPro" id="IPR002401">
    <property type="entry name" value="Cyt_P450_E_grp-I"/>
</dbReference>
<comment type="cofactor">
    <cofactor evidence="1 8">
        <name>heme</name>
        <dbReference type="ChEBI" id="CHEBI:30413"/>
    </cofactor>
</comment>
<dbReference type="GO" id="GO:0016705">
    <property type="term" value="F:oxidoreductase activity, acting on paired donors, with incorporation or reduction of molecular oxygen"/>
    <property type="evidence" value="ECO:0007669"/>
    <property type="project" value="InterPro"/>
</dbReference>
<dbReference type="GO" id="GO:0004497">
    <property type="term" value="F:monooxygenase activity"/>
    <property type="evidence" value="ECO:0007669"/>
    <property type="project" value="UniProtKB-KW"/>
</dbReference>
<evidence type="ECO:0000313" key="11">
    <source>
        <dbReference type="Proteomes" id="UP001305414"/>
    </source>
</evidence>
<keyword evidence="4 8" id="KW-0479">Metal-binding</keyword>
<comment type="pathway">
    <text evidence="2">Secondary metabolite biosynthesis.</text>
</comment>
<keyword evidence="11" id="KW-1185">Reference proteome</keyword>
<keyword evidence="9" id="KW-0472">Membrane</keyword>
<dbReference type="PANTHER" id="PTHR24305">
    <property type="entry name" value="CYTOCHROME P450"/>
    <property type="match status" value="1"/>
</dbReference>
<keyword evidence="9" id="KW-0812">Transmembrane</keyword>
<reference evidence="10 11" key="1">
    <citation type="submission" date="2023-10" db="EMBL/GenBank/DDBJ databases">
        <title>Draft genome sequence of Xylaria bambusicola isolate GMP-LS, the root and basal stem rot pathogen of sugarcane in Indonesia.</title>
        <authorList>
            <person name="Selvaraj P."/>
            <person name="Muralishankar V."/>
            <person name="Muruganantham S."/>
            <person name="Sp S."/>
            <person name="Haryani S."/>
            <person name="Lau K.J.X."/>
            <person name="Naqvi N.I."/>
        </authorList>
    </citation>
    <scope>NUCLEOTIDE SEQUENCE [LARGE SCALE GENOMIC DNA]</scope>
    <source>
        <strain evidence="10">GMP-LS</strain>
    </source>
</reference>
<gene>
    <name evidence="10" type="ORF">RRF57_013037</name>
</gene>
<accession>A0AAN7Z510</accession>
<feature type="binding site" description="axial binding residue" evidence="8">
    <location>
        <position position="509"/>
    </location>
    <ligand>
        <name>heme</name>
        <dbReference type="ChEBI" id="CHEBI:30413"/>
    </ligand>
    <ligandPart>
        <name>Fe</name>
        <dbReference type="ChEBI" id="CHEBI:18248"/>
    </ligandPart>
</feature>
<dbReference type="Pfam" id="PF00067">
    <property type="entry name" value="p450"/>
    <property type="match status" value="1"/>
</dbReference>
<keyword evidence="9" id="KW-1133">Transmembrane helix</keyword>
<evidence type="ECO:0000313" key="10">
    <source>
        <dbReference type="EMBL" id="KAK5637325.1"/>
    </source>
</evidence>
<sequence length="582" mass="66052">MDIAFGRLKDVPVWILTGTFVSVLLVSWFARSLHRGITIRRKIRQLSSRNITGKKNNEPDHHNALRFTPVMQPHSFILGHLPILKALGNSLPKDAHPGYISERLVAEWKTYFPKEDSCPPVIYLDLWPFFPQPIIYVTSAEACYQLTQGNPQPRHPMFRWALTPATEGKDLISMACTSMSTHKLWRSLLNPGFSSRNLIASMPVLLEEVLIFSKMLKDAAGSGGNWGDLFTVYDKTIRLTFDIIARVALGLRLHEQTSGPGPLFQALSNVIPLVKMDTLWNRAERLLPKYRKTVSTNGKVMRDALLPQIERSAQSYGDDADTIVDLALRDLHVKSNGGGTVQLTPDLVDTIISQIKFFLFAGHNTTAQTICWTLYEVNKYENVKEALRAEHNEVLGANPLRAAETLRSQPYKIKELRYTSAVVKETLRLHALSETFRQGTASFDFEIDGKSFPTEDCMIQTNPIILHLREDLWPRPLEFLPERFMVPDGHALHPAKNAWRPFEMGSMRCIGEELAMIEIVLCLVFTVRELEFDFDWAGWDKLHDRSGPPDYVNGRRGYRCGDGVGHIKDNLPCRVKQRKLPA</sequence>
<proteinExistence type="predicted"/>
<keyword evidence="5" id="KW-0560">Oxidoreductase</keyword>
<keyword evidence="7" id="KW-0503">Monooxygenase</keyword>
<dbReference type="InterPro" id="IPR036396">
    <property type="entry name" value="Cyt_P450_sf"/>
</dbReference>
<evidence type="ECO:0000256" key="2">
    <source>
        <dbReference type="ARBA" id="ARBA00005179"/>
    </source>
</evidence>